<feature type="binding site" evidence="4">
    <location>
        <position position="207"/>
    </location>
    <ligand>
        <name>a divalent metal cation</name>
        <dbReference type="ChEBI" id="CHEBI:60240"/>
        <label>1</label>
    </ligand>
</feature>
<dbReference type="GO" id="GO:0016788">
    <property type="term" value="F:hydrolase activity, acting on ester bonds"/>
    <property type="evidence" value="ECO:0007669"/>
    <property type="project" value="InterPro"/>
</dbReference>
<accession>A0A937JAB4</accession>
<dbReference type="Proteomes" id="UP000705230">
    <property type="component" value="Unassembled WGS sequence"/>
</dbReference>
<organism evidence="5 6">
    <name type="scientific">SAR86 cluster bacterium</name>
    <dbReference type="NCBI Taxonomy" id="2030880"/>
    <lineage>
        <taxon>Bacteria</taxon>
        <taxon>Pseudomonadati</taxon>
        <taxon>Pseudomonadota</taxon>
        <taxon>Gammaproteobacteria</taxon>
        <taxon>SAR86 cluster</taxon>
    </lineage>
</organism>
<dbReference type="CDD" id="cd01310">
    <property type="entry name" value="TatD_DNAse"/>
    <property type="match status" value="1"/>
</dbReference>
<evidence type="ECO:0000256" key="3">
    <source>
        <dbReference type="ARBA" id="ARBA00022801"/>
    </source>
</evidence>
<evidence type="ECO:0000256" key="1">
    <source>
        <dbReference type="ARBA" id="ARBA00009275"/>
    </source>
</evidence>
<evidence type="ECO:0000313" key="6">
    <source>
        <dbReference type="Proteomes" id="UP000705230"/>
    </source>
</evidence>
<dbReference type="InterPro" id="IPR032466">
    <property type="entry name" value="Metal_Hydrolase"/>
</dbReference>
<dbReference type="Gene3D" id="3.20.20.140">
    <property type="entry name" value="Metal-dependent hydrolases"/>
    <property type="match status" value="1"/>
</dbReference>
<dbReference type="SUPFAM" id="SSF51556">
    <property type="entry name" value="Metallo-dependent hydrolases"/>
    <property type="match status" value="1"/>
</dbReference>
<dbReference type="InterPro" id="IPR018228">
    <property type="entry name" value="DNase_TatD-rel_CS"/>
</dbReference>
<keyword evidence="2 4" id="KW-0479">Metal-binding</keyword>
<feature type="binding site" evidence="4">
    <location>
        <position position="95"/>
    </location>
    <ligand>
        <name>a divalent metal cation</name>
        <dbReference type="ChEBI" id="CHEBI:60240"/>
        <label>1</label>
    </ligand>
</feature>
<protein>
    <submittedName>
        <fullName evidence="5">TatD family hydrolase</fullName>
    </submittedName>
</protein>
<keyword evidence="3 5" id="KW-0378">Hydrolase</keyword>
<evidence type="ECO:0000256" key="4">
    <source>
        <dbReference type="PIRSR" id="PIRSR005902-1"/>
    </source>
</evidence>
<evidence type="ECO:0000256" key="2">
    <source>
        <dbReference type="ARBA" id="ARBA00022723"/>
    </source>
</evidence>
<dbReference type="GO" id="GO:0046872">
    <property type="term" value="F:metal ion binding"/>
    <property type="evidence" value="ECO:0007669"/>
    <property type="project" value="UniProtKB-KW"/>
</dbReference>
<sequence length="263" mass="30525">MNDLFDIACNFTHESFDDDLKQVINDAMAIGVSKFLLVAADLEDANKIDELILIHQDLSYFTTGVHPHYAKTFNFESVEKMRALIAKNSPNALGEMGLDFFRNLSTYEEQIFAFEEQIKLAIEFNKPLFLHQRDSHESFIKVLNHYRKDINKAVVHCFTGTQKELDEYLNYDFYIGLTGWICDERRNKDLRASIKEIPLNKLMLETDSPYLIPRNLDPKTKSNRNEPKNLLHIATEIAKLRNETVEEICNATYQNSIDFFSQA</sequence>
<name>A0A937JAB4_9GAMM</name>
<gene>
    <name evidence="5" type="ORF">ISR29_00340</name>
</gene>
<dbReference type="FunFam" id="3.20.20.140:FF:000005">
    <property type="entry name" value="TatD family hydrolase"/>
    <property type="match status" value="1"/>
</dbReference>
<dbReference type="Pfam" id="PF01026">
    <property type="entry name" value="TatD_DNase"/>
    <property type="match status" value="1"/>
</dbReference>
<dbReference type="PIRSF" id="PIRSF005902">
    <property type="entry name" value="DNase_TatD"/>
    <property type="match status" value="1"/>
</dbReference>
<dbReference type="PANTHER" id="PTHR46124">
    <property type="entry name" value="D-AMINOACYL-TRNA DEACYLASE"/>
    <property type="match status" value="1"/>
</dbReference>
<reference evidence="5" key="1">
    <citation type="submission" date="2020-10" db="EMBL/GenBank/DDBJ databases">
        <title>Microbiome of the Black Sea water column analyzed by genome centric metagenomics.</title>
        <authorList>
            <person name="Cabello-Yeves P.J."/>
            <person name="Callieri C."/>
            <person name="Picazo A."/>
            <person name="Mehrshad M."/>
            <person name="Haro-Moreno J.M."/>
            <person name="Roda-Garcia J."/>
            <person name="Dzembekova N."/>
            <person name="Slabakova V."/>
            <person name="Slabakova N."/>
            <person name="Moncheva S."/>
            <person name="Rodriguez-Valera F."/>
        </authorList>
    </citation>
    <scope>NUCLEOTIDE SEQUENCE</scope>
    <source>
        <strain evidence="5">BS30m-G43</strain>
    </source>
</reference>
<feature type="binding site" evidence="4">
    <location>
        <position position="131"/>
    </location>
    <ligand>
        <name>a divalent metal cation</name>
        <dbReference type="ChEBI" id="CHEBI:60240"/>
        <label>2</label>
    </ligand>
</feature>
<comment type="similarity">
    <text evidence="1">Belongs to the metallo-dependent hydrolases superfamily. TatD-type hydrolase family.</text>
</comment>
<proteinExistence type="inferred from homology"/>
<dbReference type="AlphaFoldDB" id="A0A937JAB4"/>
<dbReference type="PROSITE" id="PS01091">
    <property type="entry name" value="TATD_3"/>
    <property type="match status" value="1"/>
</dbReference>
<dbReference type="EMBL" id="JADHSG010000001">
    <property type="protein sequence ID" value="MBL6902636.1"/>
    <property type="molecule type" value="Genomic_DNA"/>
</dbReference>
<feature type="binding site" evidence="4">
    <location>
        <position position="156"/>
    </location>
    <ligand>
        <name>a divalent metal cation</name>
        <dbReference type="ChEBI" id="CHEBI:60240"/>
        <label>2</label>
    </ligand>
</feature>
<dbReference type="InterPro" id="IPR001130">
    <property type="entry name" value="TatD-like"/>
</dbReference>
<evidence type="ECO:0000313" key="5">
    <source>
        <dbReference type="EMBL" id="MBL6902636.1"/>
    </source>
</evidence>
<dbReference type="PANTHER" id="PTHR46124:SF2">
    <property type="entry name" value="D-AMINOACYL-TRNA DEACYLASE"/>
    <property type="match status" value="1"/>
</dbReference>
<comment type="caution">
    <text evidence="5">The sequence shown here is derived from an EMBL/GenBank/DDBJ whole genome shotgun (WGS) entry which is preliminary data.</text>
</comment>